<keyword evidence="2" id="KW-1185">Reference proteome</keyword>
<dbReference type="KEGG" id="ebla:JGUZn3_07340"/>
<evidence type="ECO:0000313" key="1">
    <source>
        <dbReference type="EMBL" id="QNT77969.1"/>
    </source>
</evidence>
<proteinExistence type="predicted"/>
<dbReference type="EMBL" id="CP060244">
    <property type="protein sequence ID" value="QNT77969.1"/>
    <property type="molecule type" value="Genomic_DNA"/>
</dbReference>
<organism evidence="1 2">
    <name type="scientific">Entomobacter blattae</name>
    <dbReference type="NCBI Taxonomy" id="2762277"/>
    <lineage>
        <taxon>Bacteria</taxon>
        <taxon>Pseudomonadati</taxon>
        <taxon>Pseudomonadota</taxon>
        <taxon>Alphaproteobacteria</taxon>
        <taxon>Acetobacterales</taxon>
        <taxon>Acetobacteraceae</taxon>
        <taxon>Entomobacter</taxon>
    </lineage>
</organism>
<dbReference type="AlphaFoldDB" id="A0A7H1NQA9"/>
<accession>A0A7H1NQA9</accession>
<reference evidence="1 2" key="1">
    <citation type="submission" date="2020-08" db="EMBL/GenBank/DDBJ databases">
        <title>Complete genome sequence of Entomobacter blattae G55GP.</title>
        <authorList>
            <person name="Poehlein A."/>
            <person name="Guzman J."/>
            <person name="Daniel R."/>
            <person name="Vilcinskas A."/>
        </authorList>
    </citation>
    <scope>NUCLEOTIDE SEQUENCE [LARGE SCALE GENOMIC DNA]</scope>
    <source>
        <strain evidence="1 2">G55GP</strain>
    </source>
</reference>
<sequence length="197" mass="23089">MEKSKNPKIQKNINDQPILKDNILISSTIYSLIKKGYKQEAFDLYKYIFSYYWLDTLENHKYKIPSRISLNLIIGYHGLLLGFSPKKKKLVSYQLNYMSEWIWPIQIMMINSTYTPIVIFEEHIFGLKILNDAGDISLIDTIDIENNNQILKTEPITKNTWALKTPYGYVSSTPQGEFYVNYTNLLDHKIFVQLNCT</sequence>
<protein>
    <submittedName>
        <fullName evidence="1">Uncharacterized protein</fullName>
    </submittedName>
</protein>
<dbReference type="Proteomes" id="UP000516349">
    <property type="component" value="Chromosome"/>
</dbReference>
<name>A0A7H1NQA9_9PROT</name>
<gene>
    <name evidence="1" type="ORF">JGUZn3_07340</name>
</gene>
<dbReference type="RefSeq" id="WP_203414356.1">
    <property type="nucleotide sequence ID" value="NZ_CP060244.1"/>
</dbReference>
<evidence type="ECO:0000313" key="2">
    <source>
        <dbReference type="Proteomes" id="UP000516349"/>
    </source>
</evidence>